<gene>
    <name evidence="9" type="ORF">DFR50_1095</name>
</gene>
<evidence type="ECO:0000256" key="7">
    <source>
        <dbReference type="ARBA" id="ARBA00023239"/>
    </source>
</evidence>
<organism evidence="9 10">
    <name type="scientific">Roseiarcus fermentans</name>
    <dbReference type="NCBI Taxonomy" id="1473586"/>
    <lineage>
        <taxon>Bacteria</taxon>
        <taxon>Pseudomonadati</taxon>
        <taxon>Pseudomonadota</taxon>
        <taxon>Alphaproteobacteria</taxon>
        <taxon>Hyphomicrobiales</taxon>
        <taxon>Roseiarcaceae</taxon>
        <taxon>Roseiarcus</taxon>
    </lineage>
</organism>
<dbReference type="Gene3D" id="3.20.20.70">
    <property type="entry name" value="Aldolase class I"/>
    <property type="match status" value="1"/>
</dbReference>
<evidence type="ECO:0000259" key="8">
    <source>
        <dbReference type="Pfam" id="PF00218"/>
    </source>
</evidence>
<keyword evidence="6" id="KW-0057">Aromatic amino acid biosynthesis</keyword>
<dbReference type="EC" id="4.1.1.48" evidence="3"/>
<dbReference type="InterPro" id="IPR013785">
    <property type="entry name" value="Aldolase_TIM"/>
</dbReference>
<dbReference type="SUPFAM" id="SSF51366">
    <property type="entry name" value="Ribulose-phoshate binding barrel"/>
    <property type="match status" value="1"/>
</dbReference>
<dbReference type="AlphaFoldDB" id="A0A366FHV2"/>
<evidence type="ECO:0000313" key="10">
    <source>
        <dbReference type="Proteomes" id="UP000253529"/>
    </source>
</evidence>
<dbReference type="UniPathway" id="UPA00035">
    <property type="reaction ID" value="UER00043"/>
</dbReference>
<keyword evidence="7" id="KW-0456">Lyase</keyword>
<protein>
    <recommendedName>
        <fullName evidence="3">indole-3-glycerol-phosphate synthase</fullName>
        <ecNumber evidence="3">4.1.1.48</ecNumber>
    </recommendedName>
</protein>
<evidence type="ECO:0000313" key="9">
    <source>
        <dbReference type="EMBL" id="RBP14252.1"/>
    </source>
</evidence>
<evidence type="ECO:0000256" key="3">
    <source>
        <dbReference type="ARBA" id="ARBA00012362"/>
    </source>
</evidence>
<dbReference type="InterPro" id="IPR011060">
    <property type="entry name" value="RibuloseP-bd_barrel"/>
</dbReference>
<accession>A0A366FHV2</accession>
<evidence type="ECO:0000256" key="5">
    <source>
        <dbReference type="ARBA" id="ARBA00022822"/>
    </source>
</evidence>
<dbReference type="InterPro" id="IPR013798">
    <property type="entry name" value="Indole-3-glycerol_P_synth_dom"/>
</dbReference>
<evidence type="ECO:0000256" key="4">
    <source>
        <dbReference type="ARBA" id="ARBA00022605"/>
    </source>
</evidence>
<dbReference type="GO" id="GO:0000162">
    <property type="term" value="P:L-tryptophan biosynthetic process"/>
    <property type="evidence" value="ECO:0007669"/>
    <property type="project" value="UniProtKB-UniPathway"/>
</dbReference>
<reference evidence="9 10" key="1">
    <citation type="submission" date="2018-06" db="EMBL/GenBank/DDBJ databases">
        <title>Genomic Encyclopedia of Type Strains, Phase IV (KMG-IV): sequencing the most valuable type-strain genomes for metagenomic binning, comparative biology and taxonomic classification.</title>
        <authorList>
            <person name="Goeker M."/>
        </authorList>
    </citation>
    <scope>NUCLEOTIDE SEQUENCE [LARGE SCALE GENOMIC DNA]</scope>
    <source>
        <strain evidence="9 10">DSM 24875</strain>
    </source>
</reference>
<proteinExistence type="predicted"/>
<evidence type="ECO:0000256" key="1">
    <source>
        <dbReference type="ARBA" id="ARBA00001633"/>
    </source>
</evidence>
<comment type="catalytic activity">
    <reaction evidence="1">
        <text>1-(2-carboxyphenylamino)-1-deoxy-D-ribulose 5-phosphate + H(+) = (1S,2R)-1-C-(indol-3-yl)glycerol 3-phosphate + CO2 + H2O</text>
        <dbReference type="Rhea" id="RHEA:23476"/>
        <dbReference type="ChEBI" id="CHEBI:15377"/>
        <dbReference type="ChEBI" id="CHEBI:15378"/>
        <dbReference type="ChEBI" id="CHEBI:16526"/>
        <dbReference type="ChEBI" id="CHEBI:58613"/>
        <dbReference type="ChEBI" id="CHEBI:58866"/>
        <dbReference type="EC" id="4.1.1.48"/>
    </reaction>
</comment>
<sequence length="37" mass="3914">MSGIATHADCKRLARAGIETFLVGEALMRHEDVAAAT</sequence>
<dbReference type="GO" id="GO:0004425">
    <property type="term" value="F:indole-3-glycerol-phosphate synthase activity"/>
    <property type="evidence" value="ECO:0007669"/>
    <property type="project" value="UniProtKB-EC"/>
</dbReference>
<name>A0A366FHV2_9HYPH</name>
<dbReference type="EMBL" id="QNRK01000009">
    <property type="protein sequence ID" value="RBP14252.1"/>
    <property type="molecule type" value="Genomic_DNA"/>
</dbReference>
<comment type="caution">
    <text evidence="9">The sequence shown here is derived from an EMBL/GenBank/DDBJ whole genome shotgun (WGS) entry which is preliminary data.</text>
</comment>
<feature type="non-terminal residue" evidence="9">
    <location>
        <position position="37"/>
    </location>
</feature>
<evidence type="ECO:0000256" key="2">
    <source>
        <dbReference type="ARBA" id="ARBA00004696"/>
    </source>
</evidence>
<dbReference type="Proteomes" id="UP000253529">
    <property type="component" value="Unassembled WGS sequence"/>
</dbReference>
<evidence type="ECO:0000256" key="6">
    <source>
        <dbReference type="ARBA" id="ARBA00023141"/>
    </source>
</evidence>
<keyword evidence="4" id="KW-0028">Amino-acid biosynthesis</keyword>
<feature type="domain" description="Indole-3-glycerol phosphate synthase" evidence="8">
    <location>
        <begin position="2"/>
        <end position="36"/>
    </location>
</feature>
<comment type="pathway">
    <text evidence="2">Amino-acid biosynthesis; L-tryptophan biosynthesis; L-tryptophan from chorismate: step 4/5.</text>
</comment>
<keyword evidence="10" id="KW-1185">Reference proteome</keyword>
<dbReference type="Pfam" id="PF00218">
    <property type="entry name" value="IGPS"/>
    <property type="match status" value="1"/>
</dbReference>
<keyword evidence="5" id="KW-0822">Tryptophan biosynthesis</keyword>